<dbReference type="PRINTS" id="PR00033">
    <property type="entry name" value="HTHASNC"/>
</dbReference>
<dbReference type="SUPFAM" id="SSF46785">
    <property type="entry name" value="Winged helix' DNA-binding domain"/>
    <property type="match status" value="1"/>
</dbReference>
<evidence type="ECO:0000256" key="2">
    <source>
        <dbReference type="ARBA" id="ARBA00023125"/>
    </source>
</evidence>
<keyword evidence="3" id="KW-0804">Transcription</keyword>
<dbReference type="InterPro" id="IPR000485">
    <property type="entry name" value="AsnC-type_HTH_dom"/>
</dbReference>
<gene>
    <name evidence="5" type="ORF">ACFO5Q_00355</name>
</gene>
<dbReference type="CDD" id="cd00090">
    <property type="entry name" value="HTH_ARSR"/>
    <property type="match status" value="1"/>
</dbReference>
<dbReference type="InterPro" id="IPR036390">
    <property type="entry name" value="WH_DNA-bd_sf"/>
</dbReference>
<keyword evidence="1" id="KW-0805">Transcription regulation</keyword>
<comment type="caution">
    <text evidence="5">The sequence shown here is derived from an EMBL/GenBank/DDBJ whole genome shotgun (WGS) entry which is preliminary data.</text>
</comment>
<keyword evidence="2" id="KW-0238">DNA-binding</keyword>
<feature type="domain" description="HTH asnC-type" evidence="4">
    <location>
        <begin position="3"/>
        <end position="64"/>
    </location>
</feature>
<sequence length="161" mass="17937">MELDNIDLRLLAELQRDCTPSLAELAEKVGSSKSVCGRRIQQLVDAGVIKSRAAIIDQEKVGLGITVFAHVKMKKHDNQSLENFADFMFRYPQVLECHTMMGDFDFLLKIIVPSVADYKDFFWESLSKAQGVQEVNSSICLVSSCVTTELPLSYLSGLSDV</sequence>
<protein>
    <submittedName>
        <fullName evidence="5">Lrp/AsnC family transcriptional regulator</fullName>
    </submittedName>
</protein>
<proteinExistence type="predicted"/>
<name>A0ABV8U6M3_9PROT</name>
<evidence type="ECO:0000313" key="6">
    <source>
        <dbReference type="Proteomes" id="UP001595776"/>
    </source>
</evidence>
<dbReference type="PROSITE" id="PS00519">
    <property type="entry name" value="HTH_ASNC_1"/>
    <property type="match status" value="1"/>
</dbReference>
<evidence type="ECO:0000256" key="3">
    <source>
        <dbReference type="ARBA" id="ARBA00023163"/>
    </source>
</evidence>
<keyword evidence="6" id="KW-1185">Reference proteome</keyword>
<dbReference type="Gene3D" id="3.30.70.920">
    <property type="match status" value="1"/>
</dbReference>
<organism evidence="5 6">
    <name type="scientific">Kordiimonas lipolytica</name>
    <dbReference type="NCBI Taxonomy" id="1662421"/>
    <lineage>
        <taxon>Bacteria</taxon>
        <taxon>Pseudomonadati</taxon>
        <taxon>Pseudomonadota</taxon>
        <taxon>Alphaproteobacteria</taxon>
        <taxon>Kordiimonadales</taxon>
        <taxon>Kordiimonadaceae</taxon>
        <taxon>Kordiimonas</taxon>
    </lineage>
</organism>
<dbReference type="Gene3D" id="1.10.10.10">
    <property type="entry name" value="Winged helix-like DNA-binding domain superfamily/Winged helix DNA-binding domain"/>
    <property type="match status" value="1"/>
</dbReference>
<reference evidence="6" key="1">
    <citation type="journal article" date="2019" name="Int. J. Syst. Evol. Microbiol.">
        <title>The Global Catalogue of Microorganisms (GCM) 10K type strain sequencing project: providing services to taxonomists for standard genome sequencing and annotation.</title>
        <authorList>
            <consortium name="The Broad Institute Genomics Platform"/>
            <consortium name="The Broad Institute Genome Sequencing Center for Infectious Disease"/>
            <person name="Wu L."/>
            <person name="Ma J."/>
        </authorList>
    </citation>
    <scope>NUCLEOTIDE SEQUENCE [LARGE SCALE GENOMIC DNA]</scope>
    <source>
        <strain evidence="6">CGMCC 1.15304</strain>
    </source>
</reference>
<dbReference type="PROSITE" id="PS50956">
    <property type="entry name" value="HTH_ASNC_2"/>
    <property type="match status" value="1"/>
</dbReference>
<dbReference type="InterPro" id="IPR011008">
    <property type="entry name" value="Dimeric_a/b-barrel"/>
</dbReference>
<evidence type="ECO:0000259" key="4">
    <source>
        <dbReference type="PROSITE" id="PS50956"/>
    </source>
</evidence>
<dbReference type="InterPro" id="IPR019885">
    <property type="entry name" value="Tscrpt_reg_HTH_AsnC-type_CS"/>
</dbReference>
<dbReference type="RefSeq" id="WP_068150543.1">
    <property type="nucleotide sequence ID" value="NZ_JBHSCR010000001.1"/>
</dbReference>
<dbReference type="Pfam" id="PF01037">
    <property type="entry name" value="AsnC_trans_reg"/>
    <property type="match status" value="1"/>
</dbReference>
<dbReference type="PANTHER" id="PTHR30154">
    <property type="entry name" value="LEUCINE-RESPONSIVE REGULATORY PROTEIN"/>
    <property type="match status" value="1"/>
</dbReference>
<evidence type="ECO:0000256" key="1">
    <source>
        <dbReference type="ARBA" id="ARBA00023015"/>
    </source>
</evidence>
<dbReference type="InterPro" id="IPR019887">
    <property type="entry name" value="Tscrpt_reg_AsnC/Lrp_C"/>
</dbReference>
<dbReference type="Proteomes" id="UP001595776">
    <property type="component" value="Unassembled WGS sequence"/>
</dbReference>
<dbReference type="Pfam" id="PF13412">
    <property type="entry name" value="HTH_24"/>
    <property type="match status" value="1"/>
</dbReference>
<dbReference type="InterPro" id="IPR011991">
    <property type="entry name" value="ArsR-like_HTH"/>
</dbReference>
<accession>A0ABV8U6M3</accession>
<dbReference type="EMBL" id="JBHSCR010000001">
    <property type="protein sequence ID" value="MFC4346294.1"/>
    <property type="molecule type" value="Genomic_DNA"/>
</dbReference>
<dbReference type="PANTHER" id="PTHR30154:SF17">
    <property type="entry name" value="DNA-BINDING TRANSCRIPTIONAL ACTIVATOR DECR"/>
    <property type="match status" value="1"/>
</dbReference>
<dbReference type="InterPro" id="IPR036388">
    <property type="entry name" value="WH-like_DNA-bd_sf"/>
</dbReference>
<dbReference type="SMART" id="SM00344">
    <property type="entry name" value="HTH_ASNC"/>
    <property type="match status" value="1"/>
</dbReference>
<dbReference type="InterPro" id="IPR019888">
    <property type="entry name" value="Tscrpt_reg_AsnC-like"/>
</dbReference>
<dbReference type="SUPFAM" id="SSF54909">
    <property type="entry name" value="Dimeric alpha+beta barrel"/>
    <property type="match status" value="1"/>
</dbReference>
<evidence type="ECO:0000313" key="5">
    <source>
        <dbReference type="EMBL" id="MFC4346294.1"/>
    </source>
</evidence>